<name>A0AAE0LDL0_9CHLO</name>
<feature type="region of interest" description="Disordered" evidence="1">
    <location>
        <begin position="83"/>
        <end position="108"/>
    </location>
</feature>
<dbReference type="Proteomes" id="UP001190700">
    <property type="component" value="Unassembled WGS sequence"/>
</dbReference>
<organism evidence="2 3">
    <name type="scientific">Cymbomonas tetramitiformis</name>
    <dbReference type="NCBI Taxonomy" id="36881"/>
    <lineage>
        <taxon>Eukaryota</taxon>
        <taxon>Viridiplantae</taxon>
        <taxon>Chlorophyta</taxon>
        <taxon>Pyramimonadophyceae</taxon>
        <taxon>Pyramimonadales</taxon>
        <taxon>Pyramimonadaceae</taxon>
        <taxon>Cymbomonas</taxon>
    </lineage>
</organism>
<accession>A0AAE0LDL0</accession>
<evidence type="ECO:0000313" key="3">
    <source>
        <dbReference type="Proteomes" id="UP001190700"/>
    </source>
</evidence>
<dbReference type="AlphaFoldDB" id="A0AAE0LDL0"/>
<keyword evidence="3" id="KW-1185">Reference proteome</keyword>
<dbReference type="EMBL" id="LGRX02004213">
    <property type="protein sequence ID" value="KAK3280879.1"/>
    <property type="molecule type" value="Genomic_DNA"/>
</dbReference>
<evidence type="ECO:0000313" key="2">
    <source>
        <dbReference type="EMBL" id="KAK3280879.1"/>
    </source>
</evidence>
<comment type="caution">
    <text evidence="2">The sequence shown here is derived from an EMBL/GenBank/DDBJ whole genome shotgun (WGS) entry which is preliminary data.</text>
</comment>
<evidence type="ECO:0000256" key="1">
    <source>
        <dbReference type="SAM" id="MobiDB-lite"/>
    </source>
</evidence>
<protein>
    <submittedName>
        <fullName evidence="2">Uncharacterized protein</fullName>
    </submittedName>
</protein>
<proteinExistence type="predicted"/>
<sequence>MAVNVLQVLNQACGIERINKNTDMVHSKARASFRLSNVRKAIYCFINLVLQFKMKVSFPDYLKSVLPVDEQEDVLLSFENEFDSSDDELPAGEEAVASDSDDELDVPHSEPEQLDHRAVFECPSALKALEKPASLLSSAEGIKGLFILMLWEGQGWELGKVLKYAPRRVRHNYDILWSEGVRGSKLSLDQYADIDTFELQAVGSWAYIRKA</sequence>
<gene>
    <name evidence="2" type="ORF">CYMTET_11303</name>
</gene>
<reference evidence="2 3" key="1">
    <citation type="journal article" date="2015" name="Genome Biol. Evol.">
        <title>Comparative Genomics of a Bacterivorous Green Alga Reveals Evolutionary Causalities and Consequences of Phago-Mixotrophic Mode of Nutrition.</title>
        <authorList>
            <person name="Burns J.A."/>
            <person name="Paasch A."/>
            <person name="Narechania A."/>
            <person name="Kim E."/>
        </authorList>
    </citation>
    <scope>NUCLEOTIDE SEQUENCE [LARGE SCALE GENOMIC DNA]</scope>
    <source>
        <strain evidence="2 3">PLY_AMNH</strain>
    </source>
</reference>